<proteinExistence type="inferred from homology"/>
<evidence type="ECO:0000256" key="9">
    <source>
        <dbReference type="ARBA" id="ARBA00023186"/>
    </source>
</evidence>
<dbReference type="InterPro" id="IPR013785">
    <property type="entry name" value="Aldolase_TIM"/>
</dbReference>
<dbReference type="HOGENOM" id="CLU_027579_2_0_7"/>
<dbReference type="OrthoDB" id="9808022at2"/>
<dbReference type="Proteomes" id="UP000002430">
    <property type="component" value="Chromosome"/>
</dbReference>
<dbReference type="PROSITE" id="PS51918">
    <property type="entry name" value="RADICAL_SAM"/>
    <property type="match status" value="1"/>
</dbReference>
<reference evidence="12 13" key="1">
    <citation type="submission" date="2005-11" db="EMBL/GenBank/DDBJ databases">
        <title>The complete genome sequence of Lawsonia intracellularis: the causative agent of proliferative enteropathy.</title>
        <authorList>
            <person name="Kaur K."/>
            <person name="Zhang Q."/>
            <person name="Beckler D."/>
            <person name="Munir S."/>
            <person name="Li L."/>
            <person name="Kinsley K."/>
            <person name="Herron L."/>
            <person name="Peterson A."/>
            <person name="May B."/>
            <person name="Singh S."/>
            <person name="Gebhart C."/>
            <person name="Kapur V."/>
        </authorList>
    </citation>
    <scope>NUCLEOTIDE SEQUENCE [LARGE SCALE GENOMIC DNA]</scope>
    <source>
        <strain evidence="12 13">PHE/MN1-00</strain>
    </source>
</reference>
<evidence type="ECO:0000256" key="2">
    <source>
        <dbReference type="ARBA" id="ARBA00006100"/>
    </source>
</evidence>
<keyword evidence="5 10" id="KW-0949">S-adenosyl-L-methionine</keyword>
<dbReference type="RefSeq" id="WP_011526900.1">
    <property type="nucleotide sequence ID" value="NC_008011.1"/>
</dbReference>
<dbReference type="PANTHER" id="PTHR13932">
    <property type="entry name" value="COPROPORPHYRINIGEN III OXIDASE"/>
    <property type="match status" value="1"/>
</dbReference>
<dbReference type="InterPro" id="IPR006638">
    <property type="entry name" value="Elp3/MiaA/NifB-like_rSAM"/>
</dbReference>
<dbReference type="GO" id="GO:0006779">
    <property type="term" value="P:porphyrin-containing compound biosynthetic process"/>
    <property type="evidence" value="ECO:0007669"/>
    <property type="project" value="InterPro"/>
</dbReference>
<dbReference type="InterPro" id="IPR034505">
    <property type="entry name" value="Coproporphyrinogen-III_oxidase"/>
</dbReference>
<dbReference type="KEGG" id="lip:LI0817"/>
<evidence type="ECO:0000313" key="13">
    <source>
        <dbReference type="Proteomes" id="UP000002430"/>
    </source>
</evidence>
<organism evidence="12 13">
    <name type="scientific">Lawsonia intracellularis (strain PHE/MN1-00)</name>
    <dbReference type="NCBI Taxonomy" id="363253"/>
    <lineage>
        <taxon>Bacteria</taxon>
        <taxon>Pseudomonadati</taxon>
        <taxon>Thermodesulfobacteriota</taxon>
        <taxon>Desulfovibrionia</taxon>
        <taxon>Desulfovibrionales</taxon>
        <taxon>Desulfovibrionaceae</taxon>
        <taxon>Lawsonia</taxon>
    </lineage>
</organism>
<dbReference type="SFLD" id="SFLDF00562">
    <property type="entry name" value="HemN-like__clustered_with_heat"/>
    <property type="match status" value="1"/>
</dbReference>
<keyword evidence="4 10" id="KW-0349">Heme</keyword>
<feature type="domain" description="Radical SAM core" evidence="11">
    <location>
        <begin position="1"/>
        <end position="238"/>
    </location>
</feature>
<dbReference type="EMBL" id="AM180252">
    <property type="protein sequence ID" value="CAJ54871.1"/>
    <property type="molecule type" value="Genomic_DNA"/>
</dbReference>
<dbReference type="SFLD" id="SFLDS00029">
    <property type="entry name" value="Radical_SAM"/>
    <property type="match status" value="1"/>
</dbReference>
<evidence type="ECO:0000256" key="6">
    <source>
        <dbReference type="ARBA" id="ARBA00022723"/>
    </source>
</evidence>
<dbReference type="AlphaFoldDB" id="Q1MQ56"/>
<dbReference type="InterPro" id="IPR058240">
    <property type="entry name" value="rSAM_sf"/>
</dbReference>
<gene>
    <name evidence="12" type="primary">hemN</name>
    <name evidence="12" type="ordered locus">LI0817</name>
</gene>
<keyword evidence="9 10" id="KW-0143">Chaperone</keyword>
<dbReference type="InterPro" id="IPR010723">
    <property type="entry name" value="HemN_C"/>
</dbReference>
<dbReference type="eggNOG" id="COG0635">
    <property type="taxonomic scope" value="Bacteria"/>
</dbReference>
<dbReference type="Pfam" id="PF06969">
    <property type="entry name" value="HemN_C"/>
    <property type="match status" value="1"/>
</dbReference>
<dbReference type="SFLD" id="SFLDF00288">
    <property type="entry name" value="HemN-like__clustered_with_nucl"/>
    <property type="match status" value="1"/>
</dbReference>
<keyword evidence="13" id="KW-1185">Reference proteome</keyword>
<evidence type="ECO:0000256" key="7">
    <source>
        <dbReference type="ARBA" id="ARBA00023004"/>
    </source>
</evidence>
<name>Q1MQ56_LAWIP</name>
<evidence type="ECO:0000256" key="3">
    <source>
        <dbReference type="ARBA" id="ARBA00017228"/>
    </source>
</evidence>
<comment type="cofactor">
    <cofactor evidence="1">
        <name>[4Fe-4S] cluster</name>
        <dbReference type="ChEBI" id="CHEBI:49883"/>
    </cofactor>
</comment>
<comment type="subcellular location">
    <subcellularLocation>
        <location evidence="10">Cytoplasm</location>
    </subcellularLocation>
</comment>
<protein>
    <recommendedName>
        <fullName evidence="3 10">Heme chaperone HemW</fullName>
    </recommendedName>
</protein>
<evidence type="ECO:0000256" key="1">
    <source>
        <dbReference type="ARBA" id="ARBA00001966"/>
    </source>
</evidence>
<keyword evidence="8 10" id="KW-0411">Iron-sulfur</keyword>
<keyword evidence="10" id="KW-0004">4Fe-4S</keyword>
<dbReference type="GO" id="GO:0051539">
    <property type="term" value="F:4 iron, 4 sulfur cluster binding"/>
    <property type="evidence" value="ECO:0007669"/>
    <property type="project" value="UniProtKB-UniRule"/>
</dbReference>
<dbReference type="CDD" id="cd01335">
    <property type="entry name" value="Radical_SAM"/>
    <property type="match status" value="1"/>
</dbReference>
<evidence type="ECO:0000313" key="12">
    <source>
        <dbReference type="EMBL" id="CAJ54871.1"/>
    </source>
</evidence>
<evidence type="ECO:0000256" key="5">
    <source>
        <dbReference type="ARBA" id="ARBA00022691"/>
    </source>
</evidence>
<dbReference type="GO" id="GO:0046872">
    <property type="term" value="F:metal ion binding"/>
    <property type="evidence" value="ECO:0007669"/>
    <property type="project" value="UniProtKB-UniRule"/>
</dbReference>
<dbReference type="InterPro" id="IPR007197">
    <property type="entry name" value="rSAM"/>
</dbReference>
<comment type="function">
    <text evidence="10">Probably acts as a heme chaperone, transferring heme to an unknown acceptor. Binds one molecule of heme per monomer, possibly covalently. Binds 1 [4Fe-4S] cluster. The cluster is coordinated with 3 cysteines and an exchangeable S-adenosyl-L-methionine.</text>
</comment>
<dbReference type="STRING" id="363253.LI0817"/>
<sequence>MLLYIHIPFCKTRCYYCSFFSKPLDTSSIDGQQKLQTYFVTLKNELSYWGNKLQKPTIETIFFGGGTPSLLSPQYIYKILEHISQYYRLTSKIEITLEANPESLTTLSLIKEYLMAGINRVSLGFQAINNKQLHHLGRTHNIIDAIQSYNMLRDALCTNINIDLIWGLPNQTVQKWLTTIKYVAELKPNHISSYNLTLEPGTIFNKQYVNKKLTLPSEEEQITMFFQTKTYLEEKGLLQYEISNFAQPGYQCKHNNGYWEGKDYLGVGPSATSTLNHYRWTNPADLSLWSLLVEKKKEPPKEYIDNKTQVLELFMLRLRTTKGLNINEYNTIAKNNFIDSYKNLIFKLEKEQLIKIDSNYLKLTPLGQLVSNSIIKEFFVMYQLILNTKKSKVANSI</sequence>
<dbReference type="GO" id="GO:0004109">
    <property type="term" value="F:coproporphyrinogen oxidase activity"/>
    <property type="evidence" value="ECO:0007669"/>
    <property type="project" value="InterPro"/>
</dbReference>
<dbReference type="InterPro" id="IPR004559">
    <property type="entry name" value="HemW-like"/>
</dbReference>
<evidence type="ECO:0000256" key="10">
    <source>
        <dbReference type="RuleBase" id="RU364116"/>
    </source>
</evidence>
<dbReference type="SFLD" id="SFLDG01065">
    <property type="entry name" value="anaerobic_coproporphyrinogen-I"/>
    <property type="match status" value="1"/>
</dbReference>
<keyword evidence="7 10" id="KW-0408">Iron</keyword>
<evidence type="ECO:0000256" key="4">
    <source>
        <dbReference type="ARBA" id="ARBA00022617"/>
    </source>
</evidence>
<evidence type="ECO:0000256" key="8">
    <source>
        <dbReference type="ARBA" id="ARBA00023014"/>
    </source>
</evidence>
<dbReference type="NCBIfam" id="TIGR00539">
    <property type="entry name" value="hemN_rel"/>
    <property type="match status" value="1"/>
</dbReference>
<keyword evidence="10" id="KW-0963">Cytoplasm</keyword>
<accession>Q1MQ56</accession>
<dbReference type="SMART" id="SM00729">
    <property type="entry name" value="Elp3"/>
    <property type="match status" value="1"/>
</dbReference>
<dbReference type="Gene3D" id="3.20.20.70">
    <property type="entry name" value="Aldolase class I"/>
    <property type="match status" value="1"/>
</dbReference>
<evidence type="ECO:0000259" key="11">
    <source>
        <dbReference type="PROSITE" id="PS51918"/>
    </source>
</evidence>
<dbReference type="GO" id="GO:0005737">
    <property type="term" value="C:cytoplasm"/>
    <property type="evidence" value="ECO:0007669"/>
    <property type="project" value="UniProtKB-SubCell"/>
</dbReference>
<dbReference type="Pfam" id="PF04055">
    <property type="entry name" value="Radical_SAM"/>
    <property type="match status" value="1"/>
</dbReference>
<keyword evidence="6 10" id="KW-0479">Metal-binding</keyword>
<dbReference type="PANTHER" id="PTHR13932:SF5">
    <property type="entry name" value="RADICAL S-ADENOSYL METHIONINE DOMAIN-CONTAINING PROTEIN 1, MITOCHONDRIAL"/>
    <property type="match status" value="1"/>
</dbReference>
<dbReference type="SUPFAM" id="SSF102114">
    <property type="entry name" value="Radical SAM enzymes"/>
    <property type="match status" value="1"/>
</dbReference>
<comment type="similarity">
    <text evidence="2">Belongs to the anaerobic coproporphyrinogen-III oxidase family. HemW subfamily.</text>
</comment>